<feature type="non-terminal residue" evidence="4">
    <location>
        <position position="1"/>
    </location>
</feature>
<evidence type="ECO:0000313" key="4">
    <source>
        <dbReference type="EMBL" id="KAJ9582382.1"/>
    </source>
</evidence>
<keyword evidence="1 3" id="KW-0853">WD repeat</keyword>
<evidence type="ECO:0000256" key="3">
    <source>
        <dbReference type="PROSITE-ProRule" id="PRU00221"/>
    </source>
</evidence>
<evidence type="ECO:0000256" key="1">
    <source>
        <dbReference type="ARBA" id="ARBA00022574"/>
    </source>
</evidence>
<dbReference type="PROSITE" id="PS50082">
    <property type="entry name" value="WD_REPEATS_2"/>
    <property type="match status" value="2"/>
</dbReference>
<keyword evidence="2" id="KW-0677">Repeat</keyword>
<reference evidence="4" key="2">
    <citation type="submission" date="2023-05" db="EMBL/GenBank/DDBJ databases">
        <authorList>
            <person name="Fouks B."/>
        </authorList>
    </citation>
    <scope>NUCLEOTIDE SEQUENCE</scope>
    <source>
        <strain evidence="4">Stay&amp;Tobe</strain>
        <tissue evidence="4">Testes</tissue>
    </source>
</reference>
<keyword evidence="5" id="KW-1185">Reference proteome</keyword>
<gene>
    <name evidence="4" type="ORF">L9F63_003275</name>
</gene>
<feature type="non-terminal residue" evidence="4">
    <location>
        <position position="430"/>
    </location>
</feature>
<dbReference type="GO" id="GO:0005737">
    <property type="term" value="C:cytoplasm"/>
    <property type="evidence" value="ECO:0007669"/>
    <property type="project" value="TreeGrafter"/>
</dbReference>
<dbReference type="Proteomes" id="UP001233999">
    <property type="component" value="Unassembled WGS sequence"/>
</dbReference>
<dbReference type="PANTHER" id="PTHR15574:SF43">
    <property type="entry name" value="DDB1- AND CUL4-ASSOCIATED FACTOR 5"/>
    <property type="match status" value="1"/>
</dbReference>
<dbReference type="InterPro" id="IPR019775">
    <property type="entry name" value="WD40_repeat_CS"/>
</dbReference>
<dbReference type="SMART" id="SM00320">
    <property type="entry name" value="WD40"/>
    <property type="match status" value="6"/>
</dbReference>
<evidence type="ECO:0000256" key="2">
    <source>
        <dbReference type="ARBA" id="ARBA00022737"/>
    </source>
</evidence>
<dbReference type="InterPro" id="IPR015943">
    <property type="entry name" value="WD40/YVTN_repeat-like_dom_sf"/>
</dbReference>
<dbReference type="PROSITE" id="PS50294">
    <property type="entry name" value="WD_REPEATS_REGION"/>
    <property type="match status" value="2"/>
</dbReference>
<dbReference type="GO" id="GO:0045717">
    <property type="term" value="P:negative regulation of fatty acid biosynthetic process"/>
    <property type="evidence" value="ECO:0007669"/>
    <property type="project" value="TreeGrafter"/>
</dbReference>
<proteinExistence type="predicted"/>
<dbReference type="InterPro" id="IPR036322">
    <property type="entry name" value="WD40_repeat_dom_sf"/>
</dbReference>
<dbReference type="InterPro" id="IPR045151">
    <property type="entry name" value="DCAF8"/>
</dbReference>
<sequence length="430" mass="48372">TKFSQQDGFLFNVARKNMSFPSTGLPSPCTDCQESCTQIVMKTPELNLSINSLHSTKAPLSHLFDLRNPDRWSTGNKLIVAMARPSPANPLGYLVKRQYNDKFNINKQLLRERLYIARNLYRKDLLAHYGCVNAIEFSNKGELLASGGDDRRVLIWNVEQAVHGVGKPAAMRSQHISNIFCLGFDSTNSKVFSAGNDDQVIVHDIKTGDPLNFFLHEQPVYGLSIDPINDNVFASACDDGRVLIYDIREPVGTEAFCLASYNSAFHAVMFNPVESRILTTANSKEGVGLWDVRKPRQVVMRYGGQNATQSCMSVRFNQRGTQILALRRRLPPVLYAVHSSMHLCQFDHPGYYNSCTMKSCCFAGDDDQYVLSGSDDFNLYVWRIPQSQNKAQWVDSAHMILRGHRSIVNQVRFNPSNYIIASSGVEKLIK</sequence>
<feature type="repeat" description="WD" evidence="3">
    <location>
        <begin position="125"/>
        <end position="159"/>
    </location>
</feature>
<comment type="caution">
    <text evidence="4">The sequence shown here is derived from an EMBL/GenBank/DDBJ whole genome shotgun (WGS) entry which is preliminary data.</text>
</comment>
<evidence type="ECO:0000313" key="5">
    <source>
        <dbReference type="Proteomes" id="UP001233999"/>
    </source>
</evidence>
<dbReference type="Gene3D" id="2.130.10.10">
    <property type="entry name" value="YVTN repeat-like/Quinoprotein amine dehydrogenase"/>
    <property type="match status" value="1"/>
</dbReference>
<protein>
    <submittedName>
        <fullName evidence="4">Uncharacterized protein</fullName>
    </submittedName>
</protein>
<dbReference type="PANTHER" id="PTHR15574">
    <property type="entry name" value="WD REPEAT DOMAIN-CONTAINING FAMILY"/>
    <property type="match status" value="1"/>
</dbReference>
<dbReference type="Pfam" id="PF00400">
    <property type="entry name" value="WD40"/>
    <property type="match status" value="4"/>
</dbReference>
<dbReference type="SUPFAM" id="SSF50978">
    <property type="entry name" value="WD40 repeat-like"/>
    <property type="match status" value="1"/>
</dbReference>
<organism evidence="4 5">
    <name type="scientific">Diploptera punctata</name>
    <name type="common">Pacific beetle cockroach</name>
    <dbReference type="NCBI Taxonomy" id="6984"/>
    <lineage>
        <taxon>Eukaryota</taxon>
        <taxon>Metazoa</taxon>
        <taxon>Ecdysozoa</taxon>
        <taxon>Arthropoda</taxon>
        <taxon>Hexapoda</taxon>
        <taxon>Insecta</taxon>
        <taxon>Pterygota</taxon>
        <taxon>Neoptera</taxon>
        <taxon>Polyneoptera</taxon>
        <taxon>Dictyoptera</taxon>
        <taxon>Blattodea</taxon>
        <taxon>Blaberoidea</taxon>
        <taxon>Blaberidae</taxon>
        <taxon>Diplopterinae</taxon>
        <taxon>Diploptera</taxon>
    </lineage>
</organism>
<dbReference type="GO" id="GO:0080008">
    <property type="term" value="C:Cul4-RING E3 ubiquitin ligase complex"/>
    <property type="evidence" value="ECO:0007669"/>
    <property type="project" value="TreeGrafter"/>
</dbReference>
<accession>A0AAD7ZL34</accession>
<dbReference type="PROSITE" id="PS00678">
    <property type="entry name" value="WD_REPEATS_1"/>
    <property type="match status" value="1"/>
</dbReference>
<dbReference type="AlphaFoldDB" id="A0AAD7ZL34"/>
<dbReference type="EMBL" id="JASPKZ010007803">
    <property type="protein sequence ID" value="KAJ9582382.1"/>
    <property type="molecule type" value="Genomic_DNA"/>
</dbReference>
<reference evidence="4" key="1">
    <citation type="journal article" date="2023" name="IScience">
        <title>Live-bearing cockroach genome reveals convergent evolutionary mechanisms linked to viviparity in insects and beyond.</title>
        <authorList>
            <person name="Fouks B."/>
            <person name="Harrison M.C."/>
            <person name="Mikhailova A.A."/>
            <person name="Marchal E."/>
            <person name="English S."/>
            <person name="Carruthers M."/>
            <person name="Jennings E.C."/>
            <person name="Chiamaka E.L."/>
            <person name="Frigard R.A."/>
            <person name="Pippel M."/>
            <person name="Attardo G.M."/>
            <person name="Benoit J.B."/>
            <person name="Bornberg-Bauer E."/>
            <person name="Tobe S.S."/>
        </authorList>
    </citation>
    <scope>NUCLEOTIDE SEQUENCE</scope>
    <source>
        <strain evidence="4">Stay&amp;Tobe</strain>
    </source>
</reference>
<dbReference type="InterPro" id="IPR001680">
    <property type="entry name" value="WD40_rpt"/>
</dbReference>
<name>A0AAD7ZL34_DIPPU</name>
<feature type="repeat" description="WD" evidence="3">
    <location>
        <begin position="401"/>
        <end position="430"/>
    </location>
</feature>